<dbReference type="Proteomes" id="UP000718564">
    <property type="component" value="Unassembled WGS sequence"/>
</dbReference>
<gene>
    <name evidence="2" type="ORF">DP116_11145</name>
</gene>
<comment type="caution">
    <text evidence="2">The sequence shown here is derived from an EMBL/GenBank/DDBJ whole genome shotgun (WGS) entry which is preliminary data.</text>
</comment>
<protein>
    <submittedName>
        <fullName evidence="2">Uncharacterized protein</fullName>
    </submittedName>
</protein>
<evidence type="ECO:0000313" key="2">
    <source>
        <dbReference type="EMBL" id="NMG19986.1"/>
    </source>
</evidence>
<dbReference type="EMBL" id="QMEB01000069">
    <property type="protein sequence ID" value="NMG19986.1"/>
    <property type="molecule type" value="Genomic_DNA"/>
</dbReference>
<keyword evidence="3" id="KW-1185">Reference proteome</keyword>
<dbReference type="RefSeq" id="WP_169155246.1">
    <property type="nucleotide sequence ID" value="NZ_CAWPJE010000045.1"/>
</dbReference>
<feature type="region of interest" description="Disordered" evidence="1">
    <location>
        <begin position="1"/>
        <end position="21"/>
    </location>
</feature>
<sequence length="188" mass="19246">MATSNTNSAASSDSVFPRLPSNVKSDIQTNISTFTDIVNQYRSSNAAASDDQPLAPVVDLVNAAYGSNSPFLNGNASGSSGNNTVAGSGSVSSGSSLVTSGSSVFPLRSFPWDGSFGASPSEVLKLVEAEISSSYNLGDQNFGVGSQLPQSRSDVLELLHSDITTFSKAIDSLQSGNNPLASTSTPIV</sequence>
<name>A0ABX1P6K2_9CYAN</name>
<evidence type="ECO:0000313" key="3">
    <source>
        <dbReference type="Proteomes" id="UP000718564"/>
    </source>
</evidence>
<evidence type="ECO:0000256" key="1">
    <source>
        <dbReference type="SAM" id="MobiDB-lite"/>
    </source>
</evidence>
<proteinExistence type="predicted"/>
<accession>A0ABX1P6K2</accession>
<reference evidence="2 3" key="1">
    <citation type="submission" date="2018-06" db="EMBL/GenBank/DDBJ databases">
        <title>Comparative genomics of Brasilonema spp. strains.</title>
        <authorList>
            <person name="Alvarenga D.O."/>
            <person name="Fiore M.F."/>
            <person name="Varani A.M."/>
        </authorList>
    </citation>
    <scope>NUCLEOTIDE SEQUENCE [LARGE SCALE GENOMIC DNA]</scope>
    <source>
        <strain evidence="2 3">SPC951</strain>
    </source>
</reference>
<organism evidence="2 3">
    <name type="scientific">Brasilonema bromeliae SPC951</name>
    <dbReference type="NCBI Taxonomy" id="385972"/>
    <lineage>
        <taxon>Bacteria</taxon>
        <taxon>Bacillati</taxon>
        <taxon>Cyanobacteriota</taxon>
        <taxon>Cyanophyceae</taxon>
        <taxon>Nostocales</taxon>
        <taxon>Scytonemataceae</taxon>
        <taxon>Brasilonema</taxon>
        <taxon>Bromeliae group (in: Brasilonema)</taxon>
    </lineage>
</organism>
<feature type="compositionally biased region" description="Low complexity" evidence="1">
    <location>
        <begin position="1"/>
        <end position="12"/>
    </location>
</feature>